<sequence>MAINSSKQENNQADTPQAMWFVYIVQTRLGHWYIGISTDVLKRFEQHQLGRGAKNLRGKQPLTLVFSTPVGNRSEATKLEIALKKLTKKQKQTWCERHQQVNYQHQATMQLNFADLMPN</sequence>
<evidence type="ECO:0000259" key="2">
    <source>
        <dbReference type="PROSITE" id="PS50164"/>
    </source>
</evidence>
<comment type="similarity">
    <text evidence="1">Belongs to the UPF0213 family.</text>
</comment>
<comment type="caution">
    <text evidence="3">The sequence shown here is derived from an EMBL/GenBank/DDBJ whole genome shotgun (WGS) entry which is preliminary data.</text>
</comment>
<dbReference type="PROSITE" id="PS50164">
    <property type="entry name" value="GIY_YIG"/>
    <property type="match status" value="1"/>
</dbReference>
<accession>A0A244CW13</accession>
<dbReference type="PANTHER" id="PTHR34477">
    <property type="entry name" value="UPF0213 PROTEIN YHBQ"/>
    <property type="match status" value="1"/>
</dbReference>
<organism evidence="3 4">
    <name type="scientific">Pseudoalteromonas ulvae</name>
    <dbReference type="NCBI Taxonomy" id="107327"/>
    <lineage>
        <taxon>Bacteria</taxon>
        <taxon>Pseudomonadati</taxon>
        <taxon>Pseudomonadota</taxon>
        <taxon>Gammaproteobacteria</taxon>
        <taxon>Alteromonadales</taxon>
        <taxon>Pseudoalteromonadaceae</taxon>
        <taxon>Pseudoalteromonas</taxon>
    </lineage>
</organism>
<keyword evidence="4" id="KW-1185">Reference proteome</keyword>
<evidence type="ECO:0000256" key="1">
    <source>
        <dbReference type="ARBA" id="ARBA00007435"/>
    </source>
</evidence>
<evidence type="ECO:0000313" key="4">
    <source>
        <dbReference type="Proteomes" id="UP000194841"/>
    </source>
</evidence>
<dbReference type="Proteomes" id="UP000194841">
    <property type="component" value="Unassembled WGS sequence"/>
</dbReference>
<dbReference type="SUPFAM" id="SSF82771">
    <property type="entry name" value="GIY-YIG endonuclease"/>
    <property type="match status" value="1"/>
</dbReference>
<feature type="domain" description="GIY-YIG" evidence="2">
    <location>
        <begin position="18"/>
        <end position="93"/>
    </location>
</feature>
<name>A0A244CW13_PSEDV</name>
<dbReference type="CDD" id="cd10456">
    <property type="entry name" value="GIY-YIG_UPF0213"/>
    <property type="match status" value="1"/>
</dbReference>
<proteinExistence type="inferred from homology"/>
<dbReference type="PANTHER" id="PTHR34477:SF1">
    <property type="entry name" value="UPF0213 PROTEIN YHBQ"/>
    <property type="match status" value="1"/>
</dbReference>
<evidence type="ECO:0000313" key="3">
    <source>
        <dbReference type="EMBL" id="OUL59805.1"/>
    </source>
</evidence>
<dbReference type="Gene3D" id="3.40.1440.10">
    <property type="entry name" value="GIY-YIG endonuclease"/>
    <property type="match status" value="1"/>
</dbReference>
<dbReference type="InterPro" id="IPR035901">
    <property type="entry name" value="GIY-YIG_endonuc_sf"/>
</dbReference>
<dbReference type="InterPro" id="IPR000305">
    <property type="entry name" value="GIY-YIG_endonuc"/>
</dbReference>
<reference evidence="3 4" key="1">
    <citation type="submission" date="2017-02" db="EMBL/GenBank/DDBJ databases">
        <title>Pseudoalteromonas ulvae TC14 Genome.</title>
        <authorList>
            <person name="Molmeret M."/>
        </authorList>
    </citation>
    <scope>NUCLEOTIDE SEQUENCE [LARGE SCALE GENOMIC DNA]</scope>
    <source>
        <strain evidence="3">TC14</strain>
    </source>
</reference>
<dbReference type="RefSeq" id="WP_086743205.1">
    <property type="nucleotide sequence ID" value="NZ_MWPV01000001.1"/>
</dbReference>
<dbReference type="AlphaFoldDB" id="A0A244CW13"/>
<dbReference type="InterPro" id="IPR050190">
    <property type="entry name" value="UPF0213_domain"/>
</dbReference>
<dbReference type="OrthoDB" id="9797095at2"/>
<dbReference type="EMBL" id="MWPV01000001">
    <property type="protein sequence ID" value="OUL59805.1"/>
    <property type="molecule type" value="Genomic_DNA"/>
</dbReference>
<gene>
    <name evidence="3" type="ORF">B1199_04050</name>
</gene>
<dbReference type="Pfam" id="PF01541">
    <property type="entry name" value="GIY-YIG"/>
    <property type="match status" value="1"/>
</dbReference>
<protein>
    <recommendedName>
        <fullName evidence="2">GIY-YIG domain-containing protein</fullName>
    </recommendedName>
</protein>